<organism evidence="2 3">
    <name type="scientific">candidate division WOR-1 bacterium RIFOXYB2_FULL_37_13</name>
    <dbReference type="NCBI Taxonomy" id="1802579"/>
    <lineage>
        <taxon>Bacteria</taxon>
        <taxon>Bacillati</taxon>
        <taxon>Saganbacteria</taxon>
    </lineage>
</organism>
<gene>
    <name evidence="2" type="ORF">A2310_05125</name>
</gene>
<evidence type="ECO:0000256" key="1">
    <source>
        <dbReference type="SAM" id="Phobius"/>
    </source>
</evidence>
<evidence type="ECO:0000313" key="3">
    <source>
        <dbReference type="Proteomes" id="UP000178417"/>
    </source>
</evidence>
<keyword evidence="1" id="KW-1133">Transmembrane helix</keyword>
<proteinExistence type="predicted"/>
<feature type="transmembrane region" description="Helical" evidence="1">
    <location>
        <begin position="106"/>
        <end position="125"/>
    </location>
</feature>
<feature type="transmembrane region" description="Helical" evidence="1">
    <location>
        <begin position="76"/>
        <end position="94"/>
    </location>
</feature>
<reference evidence="2 3" key="1">
    <citation type="journal article" date="2016" name="Nat. Commun.">
        <title>Thousands of microbial genomes shed light on interconnected biogeochemical processes in an aquifer system.</title>
        <authorList>
            <person name="Anantharaman K."/>
            <person name="Brown C.T."/>
            <person name="Hug L.A."/>
            <person name="Sharon I."/>
            <person name="Castelle C.J."/>
            <person name="Probst A.J."/>
            <person name="Thomas B.C."/>
            <person name="Singh A."/>
            <person name="Wilkins M.J."/>
            <person name="Karaoz U."/>
            <person name="Brodie E.L."/>
            <person name="Williams K.H."/>
            <person name="Hubbard S.S."/>
            <person name="Banfield J.F."/>
        </authorList>
    </citation>
    <scope>NUCLEOTIDE SEQUENCE [LARGE SCALE GENOMIC DNA]</scope>
</reference>
<dbReference type="Proteomes" id="UP000178417">
    <property type="component" value="Unassembled WGS sequence"/>
</dbReference>
<feature type="transmembrane region" description="Helical" evidence="1">
    <location>
        <begin position="48"/>
        <end position="67"/>
    </location>
</feature>
<dbReference type="InterPro" id="IPR054235">
    <property type="entry name" value="DUF6962"/>
</dbReference>
<accession>A0A1F4SUJ8</accession>
<name>A0A1F4SUJ8_UNCSA</name>
<keyword evidence="1" id="KW-0472">Membrane</keyword>
<dbReference type="EMBL" id="MEUB01000012">
    <property type="protein sequence ID" value="OGC24100.1"/>
    <property type="molecule type" value="Genomic_DNA"/>
</dbReference>
<feature type="transmembrane region" description="Helical" evidence="1">
    <location>
        <begin position="24"/>
        <end position="42"/>
    </location>
</feature>
<dbReference type="AlphaFoldDB" id="A0A1F4SUJ8"/>
<protein>
    <submittedName>
        <fullName evidence="2">Uncharacterized protein</fullName>
    </submittedName>
</protein>
<comment type="caution">
    <text evidence="2">The sequence shown here is derived from an EMBL/GenBank/DDBJ whole genome shotgun (WGS) entry which is preliminary data.</text>
</comment>
<dbReference type="Pfam" id="PF22285">
    <property type="entry name" value="DUF6962"/>
    <property type="match status" value="1"/>
</dbReference>
<sequence>MIAGGLLSTTFALATIFDNFENQLSIKIGAIPFIFLVIYLFNFNINSFLPFIFLQLANIVIVLLVYAKNIRTKKAILIYTACVIFVIAGIIQTQAFKTSIFNHNDIFHIISLISAIFLYKGITLIEQLKA</sequence>
<evidence type="ECO:0000313" key="2">
    <source>
        <dbReference type="EMBL" id="OGC24100.1"/>
    </source>
</evidence>
<keyword evidence="1" id="KW-0812">Transmembrane</keyword>